<proteinExistence type="predicted"/>
<dbReference type="InterPro" id="IPR051425">
    <property type="entry name" value="Formin_Homology"/>
</dbReference>
<accession>A0A7C2NX46</accession>
<feature type="domain" description="GYF" evidence="2">
    <location>
        <begin position="5"/>
        <end position="50"/>
    </location>
</feature>
<evidence type="ECO:0000259" key="2">
    <source>
        <dbReference type="Pfam" id="PF14237"/>
    </source>
</evidence>
<feature type="compositionally biased region" description="Pro residues" evidence="1">
    <location>
        <begin position="550"/>
        <end position="559"/>
    </location>
</feature>
<dbReference type="AlphaFoldDB" id="A0A7C2NX46"/>
<dbReference type="InterPro" id="IPR025640">
    <property type="entry name" value="GYF_2"/>
</dbReference>
<gene>
    <name evidence="3" type="ORF">ENQ76_05700</name>
</gene>
<comment type="caution">
    <text evidence="3">The sequence shown here is derived from an EMBL/GenBank/DDBJ whole genome shotgun (WGS) entry which is preliminary data.</text>
</comment>
<sequence length="567" mass="60162">MTDLWYYRLFGEEFGPVDREALDELTANGTLGGADEVRREGETQWRPLDQALAAAATATAVATESPAGESADDELVWYYEFMGEEMGPTSFNELLQFAQIGQLTADDQVKFGATGKWRRVGAIGRLVAVLPYQDHAATRPHPKPEAKPAPKDDLQSLIDNFEREPAPPQPMSPPEPPAVRYLPAADEKTWYAWIGGAEYGPTDLKELNQWITSGRIGPTDLIRYGMMGQWAPPATAVHALAQLRIVDAVPPAPVMPVTPPPPTRVAAPVATPPAPKPERPAPPVAELPPMEAPSGPVPPAASSAAPPKTKPAPQRASGKPFSKDDIASVLDEPAQTSPSPAGRSAAAEVPVDRPVHRETPPAPPPPEPIRATSSYGGGAYGGGGISSSPAKPAWKPPPKKSASGGGGGLDLGALLAPLKDTKTLGMVGGGLLAAVLVGGYMFMPPSQGADIEKLKQLQELFGKYRQLQAEKADDGKWQAFSAEVEKVTKPMVEELKKTASRKYPAKQALLWASRDKFPQVLASGRKGPTPVEKELENYLNDAARIMKVGNPPPAAPPPADTEGESSE</sequence>
<dbReference type="Pfam" id="PF14237">
    <property type="entry name" value="GYF_2"/>
    <property type="match status" value="2"/>
</dbReference>
<protein>
    <submittedName>
        <fullName evidence="3">DUF4339 domain-containing protein</fullName>
    </submittedName>
</protein>
<feature type="compositionally biased region" description="Low complexity" evidence="1">
    <location>
        <begin position="300"/>
        <end position="313"/>
    </location>
</feature>
<name>A0A7C2NX46_9PLAN</name>
<organism evidence="3">
    <name type="scientific">Schlesneria paludicola</name>
    <dbReference type="NCBI Taxonomy" id="360056"/>
    <lineage>
        <taxon>Bacteria</taxon>
        <taxon>Pseudomonadati</taxon>
        <taxon>Planctomycetota</taxon>
        <taxon>Planctomycetia</taxon>
        <taxon>Planctomycetales</taxon>
        <taxon>Planctomycetaceae</taxon>
        <taxon>Schlesneria</taxon>
    </lineage>
</organism>
<reference evidence="3" key="1">
    <citation type="journal article" date="2020" name="mSystems">
        <title>Genome- and Community-Level Interaction Insights into Carbon Utilization and Element Cycling Functions of Hydrothermarchaeota in Hydrothermal Sediment.</title>
        <authorList>
            <person name="Zhou Z."/>
            <person name="Liu Y."/>
            <person name="Xu W."/>
            <person name="Pan J."/>
            <person name="Luo Z.H."/>
            <person name="Li M."/>
        </authorList>
    </citation>
    <scope>NUCLEOTIDE SEQUENCE [LARGE SCALE GENOMIC DNA]</scope>
    <source>
        <strain evidence="3">SpSt-339</strain>
    </source>
</reference>
<feature type="compositionally biased region" description="Pro residues" evidence="1">
    <location>
        <begin position="270"/>
        <end position="286"/>
    </location>
</feature>
<dbReference type="PANTHER" id="PTHR45725">
    <property type="entry name" value="FORMIN HOMOLOGY 2 FAMILY MEMBER"/>
    <property type="match status" value="1"/>
</dbReference>
<evidence type="ECO:0000256" key="1">
    <source>
        <dbReference type="SAM" id="MobiDB-lite"/>
    </source>
</evidence>
<feature type="domain" description="GYF" evidence="2">
    <location>
        <begin position="190"/>
        <end position="232"/>
    </location>
</feature>
<feature type="compositionally biased region" description="Gly residues" evidence="1">
    <location>
        <begin position="375"/>
        <end position="385"/>
    </location>
</feature>
<evidence type="ECO:0000313" key="3">
    <source>
        <dbReference type="EMBL" id="HEN14949.1"/>
    </source>
</evidence>
<dbReference type="PANTHER" id="PTHR45725:SF1">
    <property type="entry name" value="DISHEVELLED ASSOCIATED ACTIVATOR OF MORPHOGENESIS, ISOFORM D"/>
    <property type="match status" value="1"/>
</dbReference>
<feature type="compositionally biased region" description="Basic and acidic residues" evidence="1">
    <location>
        <begin position="350"/>
        <end position="359"/>
    </location>
</feature>
<feature type="region of interest" description="Disordered" evidence="1">
    <location>
        <begin position="546"/>
        <end position="567"/>
    </location>
</feature>
<dbReference type="EMBL" id="DSOK01000169">
    <property type="protein sequence ID" value="HEN14949.1"/>
    <property type="molecule type" value="Genomic_DNA"/>
</dbReference>
<feature type="region of interest" description="Disordered" evidence="1">
    <location>
        <begin position="263"/>
        <end position="405"/>
    </location>
</feature>